<dbReference type="EMBL" id="GG666520">
    <property type="protein sequence ID" value="EEN59378.1"/>
    <property type="molecule type" value="Genomic_DNA"/>
</dbReference>
<protein>
    <submittedName>
        <fullName evidence="3">Uncharacterized protein</fullName>
    </submittedName>
</protein>
<keyword evidence="2" id="KW-0812">Transmembrane</keyword>
<accession>C3YJS1</accession>
<feature type="region of interest" description="Disordered" evidence="1">
    <location>
        <begin position="77"/>
        <end position="140"/>
    </location>
</feature>
<gene>
    <name evidence="3" type="ORF">BRAFLDRAFT_80360</name>
</gene>
<keyword evidence="2" id="KW-0472">Membrane</keyword>
<feature type="compositionally biased region" description="Basic and acidic residues" evidence="1">
    <location>
        <begin position="109"/>
        <end position="132"/>
    </location>
</feature>
<feature type="transmembrane region" description="Helical" evidence="2">
    <location>
        <begin position="12"/>
        <end position="30"/>
    </location>
</feature>
<evidence type="ECO:0000256" key="1">
    <source>
        <dbReference type="SAM" id="MobiDB-lite"/>
    </source>
</evidence>
<feature type="compositionally biased region" description="Basic and acidic residues" evidence="1">
    <location>
        <begin position="89"/>
        <end position="98"/>
    </location>
</feature>
<organism>
    <name type="scientific">Branchiostoma floridae</name>
    <name type="common">Florida lancelet</name>
    <name type="synonym">Amphioxus</name>
    <dbReference type="NCBI Taxonomy" id="7739"/>
    <lineage>
        <taxon>Eukaryota</taxon>
        <taxon>Metazoa</taxon>
        <taxon>Chordata</taxon>
        <taxon>Cephalochordata</taxon>
        <taxon>Leptocardii</taxon>
        <taxon>Amphioxiformes</taxon>
        <taxon>Branchiostomatidae</taxon>
        <taxon>Branchiostoma</taxon>
    </lineage>
</organism>
<dbReference type="InParanoid" id="C3YJS1"/>
<evidence type="ECO:0000313" key="3">
    <source>
        <dbReference type="EMBL" id="EEN59378.1"/>
    </source>
</evidence>
<proteinExistence type="predicted"/>
<evidence type="ECO:0000256" key="2">
    <source>
        <dbReference type="SAM" id="Phobius"/>
    </source>
</evidence>
<dbReference type="AlphaFoldDB" id="C3YJS1"/>
<name>C3YJS1_BRAFL</name>
<sequence>MPYKTGHADWSGLDLGLFIGAGVLVTAGLYETPVGVLCRSAAFLLGMNDRADRKVARSEATIGDNKDEQVFAQFGRPAETNEETTSTEEANKCPRDVSDETPTAVGPVKMRDKALSTAEDVRSSSTEIEKTSGDAVDGGDNEEVLEDAVNKRGERDHVLHVPVSPRLQRKLRCAVLYADWQEDSQFCLRDDAMTNQRVRFSWFGQEDEDDIDDVTEVKVYCAVLEGVWREEFGLVENHVTNMTGGDNDMDTYYPGHGRRNDIQSVNENWV</sequence>
<reference evidence="3" key="1">
    <citation type="journal article" date="2008" name="Nature">
        <title>The amphioxus genome and the evolution of the chordate karyotype.</title>
        <authorList>
            <consortium name="US DOE Joint Genome Institute (JGI-PGF)"/>
            <person name="Putnam N.H."/>
            <person name="Butts T."/>
            <person name="Ferrier D.E.K."/>
            <person name="Furlong R.F."/>
            <person name="Hellsten U."/>
            <person name="Kawashima T."/>
            <person name="Robinson-Rechavi M."/>
            <person name="Shoguchi E."/>
            <person name="Terry A."/>
            <person name="Yu J.-K."/>
            <person name="Benito-Gutierrez E.L."/>
            <person name="Dubchak I."/>
            <person name="Garcia-Fernandez J."/>
            <person name="Gibson-Brown J.J."/>
            <person name="Grigoriev I.V."/>
            <person name="Horton A.C."/>
            <person name="de Jong P.J."/>
            <person name="Jurka J."/>
            <person name="Kapitonov V.V."/>
            <person name="Kohara Y."/>
            <person name="Kuroki Y."/>
            <person name="Lindquist E."/>
            <person name="Lucas S."/>
            <person name="Osoegawa K."/>
            <person name="Pennacchio L.A."/>
            <person name="Salamov A.A."/>
            <person name="Satou Y."/>
            <person name="Sauka-Spengler T."/>
            <person name="Schmutz J."/>
            <person name="Shin-I T."/>
            <person name="Toyoda A."/>
            <person name="Bronner-Fraser M."/>
            <person name="Fujiyama A."/>
            <person name="Holland L.Z."/>
            <person name="Holland P.W.H."/>
            <person name="Satoh N."/>
            <person name="Rokhsar D.S."/>
        </authorList>
    </citation>
    <scope>NUCLEOTIDE SEQUENCE [LARGE SCALE GENOMIC DNA]</scope>
    <source>
        <strain evidence="3">S238N-H82</strain>
        <tissue evidence="3">Testes</tissue>
    </source>
</reference>
<keyword evidence="2" id="KW-1133">Transmembrane helix</keyword>